<gene>
    <name evidence="3" type="ORF">B7463_g8742</name>
</gene>
<dbReference type="SUPFAM" id="SSF51445">
    <property type="entry name" value="(Trans)glycosidases"/>
    <property type="match status" value="1"/>
</dbReference>
<feature type="non-terminal residue" evidence="3">
    <location>
        <position position="499"/>
    </location>
</feature>
<evidence type="ECO:0000313" key="3">
    <source>
        <dbReference type="EMBL" id="RFU27616.1"/>
    </source>
</evidence>
<dbReference type="Proteomes" id="UP000258309">
    <property type="component" value="Unassembled WGS sequence"/>
</dbReference>
<dbReference type="AlphaFoldDB" id="A0A3E2H2I8"/>
<feature type="domain" description="Beta-glucuronidase C-terminal" evidence="2">
    <location>
        <begin position="388"/>
        <end position="493"/>
    </location>
</feature>
<keyword evidence="1" id="KW-0732">Signal</keyword>
<accession>A0A3E2H2I8</accession>
<evidence type="ECO:0000313" key="4">
    <source>
        <dbReference type="Proteomes" id="UP000258309"/>
    </source>
</evidence>
<dbReference type="InterPro" id="IPR017853">
    <property type="entry name" value="GH"/>
</dbReference>
<feature type="non-terminal residue" evidence="3">
    <location>
        <position position="1"/>
    </location>
</feature>
<feature type="signal peptide" evidence="1">
    <location>
        <begin position="1"/>
        <end position="19"/>
    </location>
</feature>
<name>A0A3E2H2I8_SCYLI</name>
<dbReference type="Pfam" id="PF16862">
    <property type="entry name" value="Glyco_hydro_79C"/>
    <property type="match status" value="1"/>
</dbReference>
<dbReference type="InterPro" id="IPR031728">
    <property type="entry name" value="GlcAase_C"/>
</dbReference>
<organism evidence="3 4">
    <name type="scientific">Scytalidium lignicola</name>
    <name type="common">Hyphomycete</name>
    <dbReference type="NCBI Taxonomy" id="5539"/>
    <lineage>
        <taxon>Eukaryota</taxon>
        <taxon>Fungi</taxon>
        <taxon>Dikarya</taxon>
        <taxon>Ascomycota</taxon>
        <taxon>Pezizomycotina</taxon>
        <taxon>Leotiomycetes</taxon>
        <taxon>Leotiomycetes incertae sedis</taxon>
        <taxon>Scytalidium</taxon>
    </lineage>
</organism>
<evidence type="ECO:0000256" key="1">
    <source>
        <dbReference type="SAM" id="SignalP"/>
    </source>
</evidence>
<dbReference type="PANTHER" id="PTHR36183:SF2">
    <property type="entry name" value="BETA-GLUCURONIDASE C-TERMINAL DOMAIN-CONTAINING PROTEIN"/>
    <property type="match status" value="1"/>
</dbReference>
<comment type="caution">
    <text evidence="3">The sequence shown here is derived from an EMBL/GenBank/DDBJ whole genome shotgun (WGS) entry which is preliminary data.</text>
</comment>
<dbReference type="OrthoDB" id="2831684at2759"/>
<dbReference type="PANTHER" id="PTHR36183">
    <property type="entry name" value="BETA-GLUCURONIDASE"/>
    <property type="match status" value="1"/>
</dbReference>
<proteinExistence type="predicted"/>
<evidence type="ECO:0000259" key="2">
    <source>
        <dbReference type="Pfam" id="PF16862"/>
    </source>
</evidence>
<feature type="chain" id="PRO_5017596705" description="Beta-glucuronidase C-terminal domain-containing protein" evidence="1">
    <location>
        <begin position="20"/>
        <end position="499"/>
    </location>
</feature>
<reference evidence="3 4" key="1">
    <citation type="submission" date="2018-05" db="EMBL/GenBank/DDBJ databases">
        <title>Draft genome sequence of Scytalidium lignicola DSM 105466, a ubiquitous saprotrophic fungus.</title>
        <authorList>
            <person name="Buettner E."/>
            <person name="Gebauer A.M."/>
            <person name="Hofrichter M."/>
            <person name="Liers C."/>
            <person name="Kellner H."/>
        </authorList>
    </citation>
    <scope>NUCLEOTIDE SEQUENCE [LARGE SCALE GENOMIC DNA]</scope>
    <source>
        <strain evidence="3 4">DSM 105466</strain>
    </source>
</reference>
<dbReference type="EMBL" id="NCSJ02000198">
    <property type="protein sequence ID" value="RFU27616.1"/>
    <property type="molecule type" value="Genomic_DNA"/>
</dbReference>
<protein>
    <recommendedName>
        <fullName evidence="2">Beta-glucuronidase C-terminal domain-containing protein</fullName>
    </recommendedName>
</protein>
<keyword evidence="4" id="KW-1185">Reference proteome</keyword>
<dbReference type="InterPro" id="IPR052974">
    <property type="entry name" value="GH79_Enzymes"/>
</dbReference>
<dbReference type="OMA" id="IGNEADW"/>
<dbReference type="Gene3D" id="3.20.20.80">
    <property type="entry name" value="Glycosidases"/>
    <property type="match status" value="1"/>
</dbReference>
<sequence length="499" mass="53114">MMHAFLAAGPLLLSQSVVATSVGPLYPSYVSLSIELGSFPAFAGTRKQPNIYSKNLLEYLAKAQGSPAVIRVGGNSADRAIYDPTLTTATASRCSVDPEAIQCIGPSFFDSYGAFPAGTKYSHNFNLAANNASGYDTLLQTAPLACKALRGQLDGWEMGNEPDLFRGHWRPSDWTAAEYEADWKNATDHLRTYIKNACPDMVRDFDLIAPSVSSPGSGLNAADIFQAGEDSEGDVKIISVHNYMGGATQPGVTLQGTLMNHTSVVNAINSHVQYAKSMANVPADYILGEHNSLYGGGAAGTSNVFGAALWVLEISLNAASTGIIKREHFHQSVGAPYSAWVPVQSGSNAPQTLPPYYGKLAAATFLANSAHIQVKTISLGGNPDFDSGYGAYEAGQLERIALLNLREYDSGLTTARGSQKYTVKVKPFQIWNVERLTAAGANDVTGVTFNGYAYEYSSLGKAVRTKGRSSDEVVIADGFGNLKVSVADSEAVIIKKALF</sequence>